<dbReference type="Gene3D" id="2.40.128.150">
    <property type="entry name" value="Cysteine proteinases"/>
    <property type="match status" value="1"/>
</dbReference>
<keyword evidence="3" id="KW-0808">Transferase</keyword>
<name>A0A0F5YAW6_9CYAN</name>
<dbReference type="InterPro" id="IPR001447">
    <property type="entry name" value="Arylamine_N-AcTrfase"/>
</dbReference>
<dbReference type="PRINTS" id="PR01543">
    <property type="entry name" value="ANATRNSFRASE"/>
</dbReference>
<evidence type="ECO:0000313" key="3">
    <source>
        <dbReference type="EMBL" id="KKD35370.1"/>
    </source>
</evidence>
<evidence type="ECO:0000256" key="1">
    <source>
        <dbReference type="ARBA" id="ARBA00006547"/>
    </source>
</evidence>
<dbReference type="Gene3D" id="3.30.2140.10">
    <property type="entry name" value="Arylamine N-acetyltransferase"/>
    <property type="match status" value="1"/>
</dbReference>
<dbReference type="RefSeq" id="WP_046281451.1">
    <property type="nucleotide sequence ID" value="NZ_LATL02000166.1"/>
</dbReference>
<comment type="caution">
    <text evidence="3">The sequence shown here is derived from an EMBL/GenBank/DDBJ whole genome shotgun (WGS) entry which is preliminary data.</text>
</comment>
<proteinExistence type="inferred from homology"/>
<evidence type="ECO:0000256" key="2">
    <source>
        <dbReference type="RuleBase" id="RU003452"/>
    </source>
</evidence>
<comment type="similarity">
    <text evidence="1 2">Belongs to the arylamine N-acetyltransferase family.</text>
</comment>
<dbReference type="AlphaFoldDB" id="A0A0F5YAW6"/>
<accession>A0A0F5YAW6</accession>
<dbReference type="OrthoDB" id="7181050at2"/>
<protein>
    <submittedName>
        <fullName evidence="3">Acetyltransferase</fullName>
    </submittedName>
</protein>
<dbReference type="PANTHER" id="PTHR11786">
    <property type="entry name" value="N-HYDROXYARYLAMINE O-ACETYLTRANSFERASE"/>
    <property type="match status" value="1"/>
</dbReference>
<dbReference type="InterPro" id="IPR038765">
    <property type="entry name" value="Papain-like_cys_pep_sf"/>
</dbReference>
<sequence>MDVTEYLNRIHYQGSLEPNIETLHQLHYCHLLTVPFENFSIHLNQPINLNLEALYHKIVQQHRGGFCYELNSLFSWLLQQLGFKVTLLSAQVAREEGDFGREFGHLTLRVQDRDFWLADVGFGDSFLYPLKFESSTEQIQNGETYQLINNQNNWIFYHKKEGNYQPKYCFTLTPRNLTDFQTTCEYNQTSPQSIFTQRRICTKPTLEGRVTLSDNRLIITQNGQRQEHIIDTEAEYHKILQDYFGINLDLSFKHLFS</sequence>
<dbReference type="SUPFAM" id="SSF54001">
    <property type="entry name" value="Cysteine proteinases"/>
    <property type="match status" value="1"/>
</dbReference>
<dbReference type="GO" id="GO:0016407">
    <property type="term" value="F:acetyltransferase activity"/>
    <property type="evidence" value="ECO:0007669"/>
    <property type="project" value="InterPro"/>
</dbReference>
<reference evidence="3 4" key="1">
    <citation type="submission" date="2015-06" db="EMBL/GenBank/DDBJ databases">
        <title>Draft genome assembly of filamentous brackish cyanobacterium Limnoraphis robusta strain CS-951.</title>
        <authorList>
            <person name="Willis A."/>
            <person name="Parks M."/>
            <person name="Burford M.A."/>
        </authorList>
    </citation>
    <scope>NUCLEOTIDE SEQUENCE [LARGE SCALE GENOMIC DNA]</scope>
    <source>
        <strain evidence="3 4">CS-951</strain>
    </source>
</reference>
<dbReference type="PANTHER" id="PTHR11786:SF0">
    <property type="entry name" value="ARYLAMINE N-ACETYLTRANSFERASE 4-RELATED"/>
    <property type="match status" value="1"/>
</dbReference>
<organism evidence="3 4">
    <name type="scientific">Limnoraphis robusta CS-951</name>
    <dbReference type="NCBI Taxonomy" id="1637645"/>
    <lineage>
        <taxon>Bacteria</taxon>
        <taxon>Bacillati</taxon>
        <taxon>Cyanobacteriota</taxon>
        <taxon>Cyanophyceae</taxon>
        <taxon>Oscillatoriophycideae</taxon>
        <taxon>Oscillatoriales</taxon>
        <taxon>Sirenicapillariaceae</taxon>
        <taxon>Limnoraphis</taxon>
    </lineage>
</organism>
<gene>
    <name evidence="3" type="ORF">WN50_25675</name>
</gene>
<dbReference type="Pfam" id="PF00797">
    <property type="entry name" value="Acetyltransf_2"/>
    <property type="match status" value="1"/>
</dbReference>
<dbReference type="Proteomes" id="UP000033607">
    <property type="component" value="Unassembled WGS sequence"/>
</dbReference>
<evidence type="ECO:0000313" key="4">
    <source>
        <dbReference type="Proteomes" id="UP000033607"/>
    </source>
</evidence>
<dbReference type="EMBL" id="LATL02000166">
    <property type="protein sequence ID" value="KKD35370.1"/>
    <property type="molecule type" value="Genomic_DNA"/>
</dbReference>